<dbReference type="HOGENOM" id="CLU_093936_0_1_1"/>
<reference evidence="7" key="1">
    <citation type="journal article" date="2013" name="Science">
        <title>The Amborella genome and the evolution of flowering plants.</title>
        <authorList>
            <consortium name="Amborella Genome Project"/>
        </authorList>
    </citation>
    <scope>NUCLEOTIDE SEQUENCE [LARGE SCALE GENOMIC DNA]</scope>
</reference>
<gene>
    <name evidence="6" type="ORF">AMTR_s00025p00199310</name>
</gene>
<evidence type="ECO:0000313" key="7">
    <source>
        <dbReference type="Proteomes" id="UP000017836"/>
    </source>
</evidence>
<dbReference type="PANTHER" id="PTHR31544">
    <property type="entry name" value="AIG2-LIKE PROTEIN D"/>
    <property type="match status" value="1"/>
</dbReference>
<evidence type="ECO:0000256" key="4">
    <source>
        <dbReference type="ARBA" id="ARBA00030602"/>
    </source>
</evidence>
<dbReference type="Gramene" id="ERN12538">
    <property type="protein sequence ID" value="ERN12538"/>
    <property type="gene ID" value="AMTR_s00025p00199310"/>
</dbReference>
<name>W1PWJ4_AMBTC</name>
<comment type="similarity">
    <text evidence="2">Belongs to the gamma-glutamylcyclotransferase family.</text>
</comment>
<dbReference type="InterPro" id="IPR036568">
    <property type="entry name" value="GGCT-like_sf"/>
</dbReference>
<dbReference type="Gene3D" id="3.10.490.10">
    <property type="entry name" value="Gamma-glutamyl cyclotransferase-like"/>
    <property type="match status" value="1"/>
</dbReference>
<evidence type="ECO:0000256" key="1">
    <source>
        <dbReference type="ARBA" id="ARBA00002782"/>
    </source>
</evidence>
<dbReference type="OrthoDB" id="1044435at2759"/>
<keyword evidence="7" id="KW-1185">Reference proteome</keyword>
<dbReference type="InterPro" id="IPR013024">
    <property type="entry name" value="GGCT-like"/>
</dbReference>
<protein>
    <recommendedName>
        <fullName evidence="4">Putative gamma-glutamylcyclotransferase</fullName>
    </recommendedName>
</protein>
<proteinExistence type="inferred from homology"/>
<dbReference type="Pfam" id="PF06094">
    <property type="entry name" value="GGACT"/>
    <property type="match status" value="1"/>
</dbReference>
<dbReference type="AlphaFoldDB" id="W1PWJ4"/>
<dbReference type="Gene3D" id="6.10.250.210">
    <property type="match status" value="1"/>
</dbReference>
<dbReference type="EMBL" id="KI392614">
    <property type="protein sequence ID" value="ERN12538.1"/>
    <property type="molecule type" value="Genomic_DNA"/>
</dbReference>
<accession>W1PWJ4</accession>
<dbReference type="GO" id="GO:0016740">
    <property type="term" value="F:transferase activity"/>
    <property type="evidence" value="ECO:0007669"/>
    <property type="project" value="UniProtKB-KW"/>
</dbReference>
<dbReference type="eggNOG" id="ENOG502RXRF">
    <property type="taxonomic scope" value="Eukaryota"/>
</dbReference>
<keyword evidence="3" id="KW-0808">Transferase</keyword>
<evidence type="ECO:0000256" key="2">
    <source>
        <dbReference type="ARBA" id="ARBA00008861"/>
    </source>
</evidence>
<evidence type="ECO:0000256" key="3">
    <source>
        <dbReference type="ARBA" id="ARBA00022679"/>
    </source>
</evidence>
<dbReference type="InterPro" id="IPR009288">
    <property type="entry name" value="AIG2-like_dom"/>
</dbReference>
<dbReference type="OMA" id="DPEPWQK"/>
<organism evidence="6 7">
    <name type="scientific">Amborella trichopoda</name>
    <dbReference type="NCBI Taxonomy" id="13333"/>
    <lineage>
        <taxon>Eukaryota</taxon>
        <taxon>Viridiplantae</taxon>
        <taxon>Streptophyta</taxon>
        <taxon>Embryophyta</taxon>
        <taxon>Tracheophyta</taxon>
        <taxon>Spermatophyta</taxon>
        <taxon>Magnoliopsida</taxon>
        <taxon>Amborellales</taxon>
        <taxon>Amborellaceae</taxon>
        <taxon>Amborella</taxon>
    </lineage>
</organism>
<dbReference type="InterPro" id="IPR045038">
    <property type="entry name" value="AIG2-like"/>
</dbReference>
<evidence type="ECO:0000259" key="5">
    <source>
        <dbReference type="Pfam" id="PF06094"/>
    </source>
</evidence>
<feature type="domain" description="Gamma-glutamylcyclotransferase AIG2-like" evidence="5">
    <location>
        <begin position="5"/>
        <end position="116"/>
    </location>
</feature>
<evidence type="ECO:0000313" key="6">
    <source>
        <dbReference type="EMBL" id="ERN12538.1"/>
    </source>
</evidence>
<dbReference type="Proteomes" id="UP000017836">
    <property type="component" value="Unassembled WGS sequence"/>
</dbReference>
<dbReference type="PANTHER" id="PTHR31544:SF2">
    <property type="entry name" value="AIG2-LIKE PROTEIN D"/>
    <property type="match status" value="1"/>
</dbReference>
<sequence>MSSNVFVYGSLLAEEVVQVLLKRVPPSSPALLNDFQRFSIKGRVYPAILPVDKKQVTGKVLLGISDYELYVLDTFEDVEYERKLVEISRMDTSEKLPAHTYVWGKKDDLNLCGDWDFVDWKEKYLNDFVEMAKGFIDELDQPESLPRVATYESYFQNGERAST</sequence>
<comment type="function">
    <text evidence="1">Putative gamma-glutamylcyclotransferase.</text>
</comment>
<dbReference type="KEGG" id="atr:18440756"/>
<dbReference type="SUPFAM" id="SSF110857">
    <property type="entry name" value="Gamma-glutamyl cyclotransferase-like"/>
    <property type="match status" value="1"/>
</dbReference>
<dbReference type="CDD" id="cd06661">
    <property type="entry name" value="GGCT_like"/>
    <property type="match status" value="1"/>
</dbReference>